<evidence type="ECO:0000313" key="2">
    <source>
        <dbReference type="Proteomes" id="UP000053405"/>
    </source>
</evidence>
<evidence type="ECO:0008006" key="3">
    <source>
        <dbReference type="Google" id="ProtNLM"/>
    </source>
</evidence>
<dbReference type="EMBL" id="BANT01000042">
    <property type="protein sequence ID" value="GAC58531.1"/>
    <property type="molecule type" value="Genomic_DNA"/>
</dbReference>
<accession>L7LCT1</accession>
<dbReference type="Pfam" id="PF06224">
    <property type="entry name" value="AlkZ-like"/>
    <property type="match status" value="1"/>
</dbReference>
<dbReference type="PANTHER" id="PTHR30528">
    <property type="entry name" value="CYTOPLASMIC PROTEIN"/>
    <property type="match status" value="1"/>
</dbReference>
<dbReference type="STRING" id="1121927.GOHSU_42_00230"/>
<dbReference type="AlphaFoldDB" id="L7LCT1"/>
<dbReference type="InterPro" id="IPR009351">
    <property type="entry name" value="AlkZ-like"/>
</dbReference>
<keyword evidence="2" id="KW-1185">Reference proteome</keyword>
<evidence type="ECO:0000313" key="1">
    <source>
        <dbReference type="EMBL" id="GAC58531.1"/>
    </source>
</evidence>
<dbReference type="eggNOG" id="COG3214">
    <property type="taxonomic scope" value="Bacteria"/>
</dbReference>
<proteinExistence type="predicted"/>
<gene>
    <name evidence="1" type="ORF">GOHSU_42_00230</name>
</gene>
<organism evidence="1 2">
    <name type="scientific">Gordonia hirsuta DSM 44140 = NBRC 16056</name>
    <dbReference type="NCBI Taxonomy" id="1121927"/>
    <lineage>
        <taxon>Bacteria</taxon>
        <taxon>Bacillati</taxon>
        <taxon>Actinomycetota</taxon>
        <taxon>Actinomycetes</taxon>
        <taxon>Mycobacteriales</taxon>
        <taxon>Gordoniaceae</taxon>
        <taxon>Gordonia</taxon>
    </lineage>
</organism>
<reference evidence="1 2" key="1">
    <citation type="submission" date="2012-12" db="EMBL/GenBank/DDBJ databases">
        <title>Whole genome shotgun sequence of Gordonia hirsuta NBRC 16056.</title>
        <authorList>
            <person name="Isaki-Nakamura S."/>
            <person name="Hosoyama A."/>
            <person name="Tsuchikane K."/>
            <person name="Katsumata H."/>
            <person name="Baba S."/>
            <person name="Yamazaki S."/>
            <person name="Fujita N."/>
        </authorList>
    </citation>
    <scope>NUCLEOTIDE SEQUENCE [LARGE SCALE GENOMIC DNA]</scope>
    <source>
        <strain evidence="1 2">NBRC 16056</strain>
    </source>
</reference>
<dbReference type="Proteomes" id="UP000053405">
    <property type="component" value="Unassembled WGS sequence"/>
</dbReference>
<comment type="caution">
    <text evidence="1">The sequence shown here is derived from an EMBL/GenBank/DDBJ whole genome shotgun (WGS) entry which is preliminary data.</text>
</comment>
<protein>
    <recommendedName>
        <fullName evidence="3">Winged helix-turn-helix domain-containing protein</fullName>
    </recommendedName>
</protein>
<dbReference type="PANTHER" id="PTHR30528:SF0">
    <property type="entry name" value="CYTOPLASMIC PROTEIN"/>
    <property type="match status" value="1"/>
</dbReference>
<name>L7LCT1_9ACTN</name>
<sequence length="395" mass="44155">MALTAQGFADRPPSGAPTRAHLKRVLARTRLLQMDSVNVLARAHYLPVFSRLGPYDDRLLERAAWESPARSPRLLAEYWAHEAALIPLDDWPLFGWRMARYAGGRWRHTREVLQRNPALIDDVVAVIDQTGASTPRQIEAALGIRAAATRPGSWWVRGEVKQVCEALFAEGRLSATRDQNFTRHYDLADRVLGRDIVARRIGETDAVRALVRRAAAAHGVATAADLADYYRLDAAQVRPVLPDLVDEGTLTPVRVEGWTEDAYLHADARAARSMPRSTLLSPFDPLIFFRPRTQRLFGFHYRLEIYVPKARRVHGYYVLPYLLDGQLVARVDLKADRGERVLRVLAAHHEPGVDTGEVAAALAADLQRLAAWRNLDTVRIAGPGDLAPALTRSCR</sequence>